<evidence type="ECO:0000256" key="4">
    <source>
        <dbReference type="SAM" id="MobiDB-lite"/>
    </source>
</evidence>
<feature type="region of interest" description="Disordered" evidence="4">
    <location>
        <begin position="106"/>
        <end position="125"/>
    </location>
</feature>
<dbReference type="RefSeq" id="WP_084540513.1">
    <property type="nucleotide sequence ID" value="NZ_FQXS01000006.1"/>
</dbReference>
<dbReference type="InterPro" id="IPR036388">
    <property type="entry name" value="WH-like_DNA-bd_sf"/>
</dbReference>
<evidence type="ECO:0000313" key="7">
    <source>
        <dbReference type="Proteomes" id="UP000184139"/>
    </source>
</evidence>
<dbReference type="EMBL" id="FQXS01000006">
    <property type="protein sequence ID" value="SHH68740.1"/>
    <property type="molecule type" value="Genomic_DNA"/>
</dbReference>
<dbReference type="SMART" id="SM00418">
    <property type="entry name" value="HTH_ARSR"/>
    <property type="match status" value="1"/>
</dbReference>
<keyword evidence="3" id="KW-0804">Transcription</keyword>
<evidence type="ECO:0000256" key="1">
    <source>
        <dbReference type="ARBA" id="ARBA00023015"/>
    </source>
</evidence>
<dbReference type="NCBIfam" id="NF033788">
    <property type="entry name" value="HTH_metalloreg"/>
    <property type="match status" value="1"/>
</dbReference>
<dbReference type="CDD" id="cd00090">
    <property type="entry name" value="HTH_ARSR"/>
    <property type="match status" value="1"/>
</dbReference>
<organism evidence="6 7">
    <name type="scientific">Desulfofustis glycolicus DSM 9705</name>
    <dbReference type="NCBI Taxonomy" id="1121409"/>
    <lineage>
        <taxon>Bacteria</taxon>
        <taxon>Pseudomonadati</taxon>
        <taxon>Thermodesulfobacteriota</taxon>
        <taxon>Desulfobulbia</taxon>
        <taxon>Desulfobulbales</taxon>
        <taxon>Desulfocapsaceae</taxon>
        <taxon>Desulfofustis</taxon>
    </lineage>
</organism>
<dbReference type="InterPro" id="IPR011991">
    <property type="entry name" value="ArsR-like_HTH"/>
</dbReference>
<evidence type="ECO:0000256" key="3">
    <source>
        <dbReference type="ARBA" id="ARBA00023163"/>
    </source>
</evidence>
<dbReference type="PROSITE" id="PS50987">
    <property type="entry name" value="HTH_ARSR_2"/>
    <property type="match status" value="1"/>
</dbReference>
<proteinExistence type="predicted"/>
<protein>
    <submittedName>
        <fullName evidence="6">Transcriptional regulator, ArsR family</fullName>
    </submittedName>
</protein>
<dbReference type="InterPro" id="IPR051011">
    <property type="entry name" value="Metal_resp_trans_reg"/>
</dbReference>
<reference evidence="6 7" key="1">
    <citation type="submission" date="2016-11" db="EMBL/GenBank/DDBJ databases">
        <authorList>
            <person name="Jaros S."/>
            <person name="Januszkiewicz K."/>
            <person name="Wedrychowicz H."/>
        </authorList>
    </citation>
    <scope>NUCLEOTIDE SEQUENCE [LARGE SCALE GENOMIC DNA]</scope>
    <source>
        <strain evidence="6 7">DSM 9705</strain>
    </source>
</reference>
<dbReference type="OrthoDB" id="9800049at2"/>
<evidence type="ECO:0000259" key="5">
    <source>
        <dbReference type="PROSITE" id="PS50987"/>
    </source>
</evidence>
<accession>A0A1M5V0Q6</accession>
<keyword evidence="7" id="KW-1185">Reference proteome</keyword>
<name>A0A1M5V0Q6_9BACT</name>
<dbReference type="AlphaFoldDB" id="A0A1M5V0Q6"/>
<dbReference type="Pfam" id="PF01022">
    <property type="entry name" value="HTH_5"/>
    <property type="match status" value="1"/>
</dbReference>
<dbReference type="GO" id="GO:0003677">
    <property type="term" value="F:DNA binding"/>
    <property type="evidence" value="ECO:0007669"/>
    <property type="project" value="UniProtKB-KW"/>
</dbReference>
<dbReference type="PRINTS" id="PR00778">
    <property type="entry name" value="HTHARSR"/>
</dbReference>
<dbReference type="STRING" id="1121409.SAMN02745124_01452"/>
<dbReference type="InterPro" id="IPR001845">
    <property type="entry name" value="HTH_ArsR_DNA-bd_dom"/>
</dbReference>
<dbReference type="InterPro" id="IPR036390">
    <property type="entry name" value="WH_DNA-bd_sf"/>
</dbReference>
<sequence>MGSKETIFLQRPAERQDFVAWADVLKVLAHPSRLMLIEALSGGERCVQDLTDLVGHDMSTVSKHLNLLRESGIVADDKRGKQVYYRLRIPYVLHVFYLLEAIRGADRSHAGQPPSTLRPLKGSGK</sequence>
<keyword evidence="2" id="KW-0238">DNA-binding</keyword>
<dbReference type="Proteomes" id="UP000184139">
    <property type="component" value="Unassembled WGS sequence"/>
</dbReference>
<evidence type="ECO:0000256" key="2">
    <source>
        <dbReference type="ARBA" id="ARBA00023125"/>
    </source>
</evidence>
<dbReference type="Gene3D" id="1.10.10.10">
    <property type="entry name" value="Winged helix-like DNA-binding domain superfamily/Winged helix DNA-binding domain"/>
    <property type="match status" value="1"/>
</dbReference>
<keyword evidence="1" id="KW-0805">Transcription regulation</keyword>
<dbReference type="GO" id="GO:0003700">
    <property type="term" value="F:DNA-binding transcription factor activity"/>
    <property type="evidence" value="ECO:0007669"/>
    <property type="project" value="InterPro"/>
</dbReference>
<dbReference type="PANTHER" id="PTHR43132">
    <property type="entry name" value="ARSENICAL RESISTANCE OPERON REPRESSOR ARSR-RELATED"/>
    <property type="match status" value="1"/>
</dbReference>
<dbReference type="SUPFAM" id="SSF46785">
    <property type="entry name" value="Winged helix' DNA-binding domain"/>
    <property type="match status" value="1"/>
</dbReference>
<dbReference type="PANTHER" id="PTHR43132:SF2">
    <property type="entry name" value="ARSENICAL RESISTANCE OPERON REPRESSOR ARSR-RELATED"/>
    <property type="match status" value="1"/>
</dbReference>
<evidence type="ECO:0000313" key="6">
    <source>
        <dbReference type="EMBL" id="SHH68740.1"/>
    </source>
</evidence>
<feature type="domain" description="HTH arsR-type" evidence="5">
    <location>
        <begin position="13"/>
        <end position="110"/>
    </location>
</feature>
<gene>
    <name evidence="6" type="ORF">SAMN02745124_01452</name>
</gene>